<dbReference type="Proteomes" id="UP000807850">
    <property type="component" value="Unassembled WGS sequence"/>
</dbReference>
<dbReference type="PANTHER" id="PTHR43156:SF2">
    <property type="entry name" value="STAGE II SPORULATION PROTEIN E"/>
    <property type="match status" value="1"/>
</dbReference>
<dbReference type="GO" id="GO:0016791">
    <property type="term" value="F:phosphatase activity"/>
    <property type="evidence" value="ECO:0007669"/>
    <property type="project" value="TreeGrafter"/>
</dbReference>
<dbReference type="InterPro" id="IPR029016">
    <property type="entry name" value="GAF-like_dom_sf"/>
</dbReference>
<protein>
    <submittedName>
        <fullName evidence="4">SpoIIE family protein phosphatase</fullName>
    </submittedName>
</protein>
<feature type="domain" description="GAF" evidence="3">
    <location>
        <begin position="2"/>
        <end position="140"/>
    </location>
</feature>
<reference evidence="4" key="1">
    <citation type="submission" date="2020-07" db="EMBL/GenBank/DDBJ databases">
        <title>Huge and variable diversity of episymbiotic CPR bacteria and DPANN archaea in groundwater ecosystems.</title>
        <authorList>
            <person name="He C.Y."/>
            <person name="Keren R."/>
            <person name="Whittaker M."/>
            <person name="Farag I.F."/>
            <person name="Doudna J."/>
            <person name="Cate J.H.D."/>
            <person name="Banfield J.F."/>
        </authorList>
    </citation>
    <scope>NUCLEOTIDE SEQUENCE</scope>
    <source>
        <strain evidence="4">NC_groundwater_928_Pr1_S-0.2um_72_17</strain>
    </source>
</reference>
<comment type="caution">
    <text evidence="4">The sequence shown here is derived from an EMBL/GenBank/DDBJ whole genome shotgun (WGS) entry which is preliminary data.</text>
</comment>
<dbReference type="InterPro" id="IPR052016">
    <property type="entry name" value="Bact_Sigma-Reg"/>
</dbReference>
<dbReference type="Pfam" id="PF01590">
    <property type="entry name" value="GAF"/>
    <property type="match status" value="1"/>
</dbReference>
<dbReference type="AlphaFoldDB" id="A0A9D6LAB7"/>
<dbReference type="Gene3D" id="3.60.40.10">
    <property type="entry name" value="PPM-type phosphatase domain"/>
    <property type="match status" value="1"/>
</dbReference>
<name>A0A9D6LAB7_UNCEI</name>
<dbReference type="InterPro" id="IPR036457">
    <property type="entry name" value="PPM-type-like_dom_sf"/>
</dbReference>
<dbReference type="Pfam" id="PF07228">
    <property type="entry name" value="SpoIIE"/>
    <property type="match status" value="1"/>
</dbReference>
<keyword evidence="1" id="KW-0378">Hydrolase</keyword>
<feature type="coiled-coil region" evidence="2">
    <location>
        <begin position="130"/>
        <end position="162"/>
    </location>
</feature>
<dbReference type="InterPro" id="IPR001932">
    <property type="entry name" value="PPM-type_phosphatase-like_dom"/>
</dbReference>
<evidence type="ECO:0000256" key="1">
    <source>
        <dbReference type="ARBA" id="ARBA00022801"/>
    </source>
</evidence>
<dbReference type="Gene3D" id="3.30.450.40">
    <property type="match status" value="1"/>
</dbReference>
<dbReference type="SUPFAM" id="SSF55781">
    <property type="entry name" value="GAF domain-like"/>
    <property type="match status" value="1"/>
</dbReference>
<dbReference type="EMBL" id="JACQAY010000143">
    <property type="protein sequence ID" value="MBI3539538.1"/>
    <property type="molecule type" value="Genomic_DNA"/>
</dbReference>
<accession>A0A9D6LAB7</accession>
<dbReference type="SMART" id="SM00065">
    <property type="entry name" value="GAF"/>
    <property type="match status" value="1"/>
</dbReference>
<evidence type="ECO:0000259" key="3">
    <source>
        <dbReference type="SMART" id="SM00065"/>
    </source>
</evidence>
<sequence>MQKTTGLLSADEGSIKLLGVDGGATAKTLVRKHQPGLDSGSWELPIVTTVMGYLLHKGEPLISSDLLDDERFSGIRRIVSRVRAVMAVPLKVDNRITGMLAVTNRTPGRHWTDDEAKLLTIVATNSAGVIEQARLRVEAEEKKRLEEENRRMESELDLARDIQMSLVPSGPLHGGPWEVHGKVVPARQVGGDYFDYFPLDGSRFAITIADVSGKGVPAALLMSNVQASLRAFCNGEREITEAIRQVNRSVARSASGGKFITLFYARCCGAATARSRSCRKAGCCSDSSTTPSTRMARRPSATVTRCCSTATASPRRPTATASSSAKIVCARSGSRAARCRRRRSSAAC</sequence>
<gene>
    <name evidence="4" type="ORF">HY076_04640</name>
</gene>
<dbReference type="InterPro" id="IPR003018">
    <property type="entry name" value="GAF"/>
</dbReference>
<evidence type="ECO:0000313" key="4">
    <source>
        <dbReference type="EMBL" id="MBI3539538.1"/>
    </source>
</evidence>
<evidence type="ECO:0000313" key="5">
    <source>
        <dbReference type="Proteomes" id="UP000807850"/>
    </source>
</evidence>
<dbReference type="PANTHER" id="PTHR43156">
    <property type="entry name" value="STAGE II SPORULATION PROTEIN E-RELATED"/>
    <property type="match status" value="1"/>
</dbReference>
<organism evidence="4 5">
    <name type="scientific">Eiseniibacteriota bacterium</name>
    <dbReference type="NCBI Taxonomy" id="2212470"/>
    <lineage>
        <taxon>Bacteria</taxon>
        <taxon>Candidatus Eiseniibacteriota</taxon>
    </lineage>
</organism>
<keyword evidence="2" id="KW-0175">Coiled coil</keyword>
<evidence type="ECO:0000256" key="2">
    <source>
        <dbReference type="SAM" id="Coils"/>
    </source>
</evidence>
<proteinExistence type="predicted"/>